<evidence type="ECO:0000256" key="3">
    <source>
        <dbReference type="ARBA" id="ARBA00022630"/>
    </source>
</evidence>
<name>A0A4Y9VV02_9PROT</name>
<dbReference type="OrthoDB" id="9778595at2"/>
<comment type="catalytic activity">
    <reaction evidence="9 10">
        <text>L-threonyl-[protein] + FAD = FMN-L-threonyl-[protein] + AMP + H(+)</text>
        <dbReference type="Rhea" id="RHEA:36847"/>
        <dbReference type="Rhea" id="RHEA-COMP:11060"/>
        <dbReference type="Rhea" id="RHEA-COMP:11061"/>
        <dbReference type="ChEBI" id="CHEBI:15378"/>
        <dbReference type="ChEBI" id="CHEBI:30013"/>
        <dbReference type="ChEBI" id="CHEBI:57692"/>
        <dbReference type="ChEBI" id="CHEBI:74257"/>
        <dbReference type="ChEBI" id="CHEBI:456215"/>
        <dbReference type="EC" id="2.7.1.180"/>
    </reaction>
</comment>
<comment type="cofactor">
    <cofactor evidence="11">
        <name>Mg(2+)</name>
        <dbReference type="ChEBI" id="CHEBI:18420"/>
    </cofactor>
    <cofactor evidence="11">
        <name>Mn(2+)</name>
        <dbReference type="ChEBI" id="CHEBI:29035"/>
    </cofactor>
    <text evidence="11">Magnesium. Can also use manganese.</text>
</comment>
<dbReference type="RefSeq" id="WP_135276647.1">
    <property type="nucleotide sequence ID" value="NZ_PQVH01000005.1"/>
</dbReference>
<dbReference type="PANTHER" id="PTHR30040">
    <property type="entry name" value="THIAMINE BIOSYNTHESIS LIPOPROTEIN APBE"/>
    <property type="match status" value="1"/>
</dbReference>
<evidence type="ECO:0000256" key="11">
    <source>
        <dbReference type="PIRSR" id="PIRSR006268-2"/>
    </source>
</evidence>
<evidence type="ECO:0000256" key="2">
    <source>
        <dbReference type="ARBA" id="ARBA00016337"/>
    </source>
</evidence>
<accession>A0A4Y9VV02</accession>
<evidence type="ECO:0000256" key="8">
    <source>
        <dbReference type="ARBA" id="ARBA00031306"/>
    </source>
</evidence>
<comment type="similarity">
    <text evidence="10">Belongs to the ApbE family.</text>
</comment>
<dbReference type="PANTHER" id="PTHR30040:SF2">
    <property type="entry name" value="FAD:PROTEIN FMN TRANSFERASE"/>
    <property type="match status" value="1"/>
</dbReference>
<keyword evidence="5 10" id="KW-0479">Metal-binding</keyword>
<protein>
    <recommendedName>
        <fullName evidence="2 10">FAD:protein FMN transferase</fullName>
        <ecNumber evidence="1 10">2.7.1.180</ecNumber>
    </recommendedName>
    <alternativeName>
        <fullName evidence="8 10">Flavin transferase</fullName>
    </alternativeName>
</protein>
<keyword evidence="4 10" id="KW-0808">Transferase</keyword>
<evidence type="ECO:0000313" key="13">
    <source>
        <dbReference type="Proteomes" id="UP000297706"/>
    </source>
</evidence>
<evidence type="ECO:0000313" key="12">
    <source>
        <dbReference type="EMBL" id="TFW72614.1"/>
    </source>
</evidence>
<keyword evidence="6 10" id="KW-0274">FAD</keyword>
<comment type="caution">
    <text evidence="12">The sequence shown here is derived from an EMBL/GenBank/DDBJ whole genome shotgun (WGS) entry which is preliminary data.</text>
</comment>
<feature type="binding site" evidence="11">
    <location>
        <position position="303"/>
    </location>
    <ligand>
        <name>Mg(2+)</name>
        <dbReference type="ChEBI" id="CHEBI:18420"/>
    </ligand>
</feature>
<proteinExistence type="inferred from homology"/>
<evidence type="ECO:0000256" key="7">
    <source>
        <dbReference type="ARBA" id="ARBA00022842"/>
    </source>
</evidence>
<keyword evidence="7 10" id="KW-0460">Magnesium</keyword>
<dbReference type="Pfam" id="PF02424">
    <property type="entry name" value="ApbE"/>
    <property type="match status" value="1"/>
</dbReference>
<evidence type="ECO:0000256" key="1">
    <source>
        <dbReference type="ARBA" id="ARBA00011955"/>
    </source>
</evidence>
<dbReference type="Proteomes" id="UP000297706">
    <property type="component" value="Unassembled WGS sequence"/>
</dbReference>
<sequence>MRKGLKPLLIVAACCLAIWGYIAYKQPALYHSQSYVFGTLVDISIYGEPEERAKALTNHILQDFQHLHVQLHAWQPSTDNSANELGTLNAAFASGEEPIHISPRMAEILRDATKLSQQSNGLFNPSIGHLIGTWGFQRDEFSAVHIDKAHISNLVKANPRMSDIVIKNNTAYSKNPNVKLDLGGYAKGYALDQAADYLRKQRVHNALINIGGNIIALGQHGDTPWRVGIQHPRKPAAIATLELADGWAIGTSGDYQRYFMLDGKRYCHIIDPHTGYPVQHTQAVTVLIPPQAVHSTQAGTLSDVASKPIFIEPLAQKSTIAASLGIQHYMVIDQAAQAFVTPELQTKLTWLDADFKKHLHVQATAQH</sequence>
<keyword evidence="3 10" id="KW-0285">Flavoprotein</keyword>
<feature type="binding site" evidence="11">
    <location>
        <position position="184"/>
    </location>
    <ligand>
        <name>Mg(2+)</name>
        <dbReference type="ChEBI" id="CHEBI:18420"/>
    </ligand>
</feature>
<keyword evidence="13" id="KW-1185">Reference proteome</keyword>
<dbReference type="GO" id="GO:0016740">
    <property type="term" value="F:transferase activity"/>
    <property type="evidence" value="ECO:0007669"/>
    <property type="project" value="UniProtKB-UniRule"/>
</dbReference>
<evidence type="ECO:0000256" key="9">
    <source>
        <dbReference type="ARBA" id="ARBA00048540"/>
    </source>
</evidence>
<reference evidence="12 13" key="1">
    <citation type="submission" date="2018-02" db="EMBL/GenBank/DDBJ databases">
        <title>A novel lanthanide dependent methylotroph, Methylotenera sp. La3113.</title>
        <authorList>
            <person name="Lv H."/>
            <person name="Tani A."/>
        </authorList>
    </citation>
    <scope>NUCLEOTIDE SEQUENCE [LARGE SCALE GENOMIC DNA]</scope>
    <source>
        <strain evidence="12 13">La3113</strain>
    </source>
</reference>
<dbReference type="InterPro" id="IPR003374">
    <property type="entry name" value="ApbE-like_sf"/>
</dbReference>
<evidence type="ECO:0000256" key="4">
    <source>
        <dbReference type="ARBA" id="ARBA00022679"/>
    </source>
</evidence>
<dbReference type="PIRSF" id="PIRSF006268">
    <property type="entry name" value="ApbE"/>
    <property type="match status" value="1"/>
</dbReference>
<evidence type="ECO:0000256" key="6">
    <source>
        <dbReference type="ARBA" id="ARBA00022827"/>
    </source>
</evidence>
<dbReference type="AlphaFoldDB" id="A0A4Y9VV02"/>
<gene>
    <name evidence="12" type="ORF">C3Y98_03160</name>
</gene>
<dbReference type="SUPFAM" id="SSF143631">
    <property type="entry name" value="ApbE-like"/>
    <property type="match status" value="1"/>
</dbReference>
<dbReference type="GO" id="GO:0046872">
    <property type="term" value="F:metal ion binding"/>
    <property type="evidence" value="ECO:0007669"/>
    <property type="project" value="UniProtKB-UniRule"/>
</dbReference>
<dbReference type="InterPro" id="IPR024932">
    <property type="entry name" value="ApbE"/>
</dbReference>
<dbReference type="EC" id="2.7.1.180" evidence="1 10"/>
<evidence type="ECO:0000256" key="5">
    <source>
        <dbReference type="ARBA" id="ARBA00022723"/>
    </source>
</evidence>
<evidence type="ECO:0000256" key="10">
    <source>
        <dbReference type="PIRNR" id="PIRNR006268"/>
    </source>
</evidence>
<organism evidence="12 13">
    <name type="scientific">Methylotenera oryzisoli</name>
    <dbReference type="NCBI Taxonomy" id="2080758"/>
    <lineage>
        <taxon>Bacteria</taxon>
        <taxon>Pseudomonadati</taxon>
        <taxon>Pseudomonadota</taxon>
        <taxon>Betaproteobacteria</taxon>
        <taxon>Nitrosomonadales</taxon>
        <taxon>Methylophilaceae</taxon>
        <taxon>Methylotenera</taxon>
    </lineage>
</organism>
<dbReference type="Gene3D" id="3.10.520.10">
    <property type="entry name" value="ApbE-like domains"/>
    <property type="match status" value="1"/>
</dbReference>
<dbReference type="EMBL" id="PQVH01000005">
    <property type="protein sequence ID" value="TFW72614.1"/>
    <property type="molecule type" value="Genomic_DNA"/>
</dbReference>